<reference evidence="11" key="2">
    <citation type="submission" date="2013-03" db="EMBL/GenBank/DDBJ databases">
        <title>The Genome Sequence of Oribacterium sp. ACB1.</title>
        <authorList>
            <consortium name="The Broad Institute Genomics Platform"/>
            <consortium name="The Broad Institute Genome Sequencing Center for Infectious Disease"/>
            <person name="Earl A."/>
            <person name="Ward D."/>
            <person name="Feldgarden M."/>
            <person name="Gevers D."/>
            <person name="Sizova M."/>
            <person name="Hazen A."/>
            <person name="Epstein S."/>
            <person name="Walker B."/>
            <person name="Young S."/>
            <person name="Zeng Q."/>
            <person name="Gargeya S."/>
            <person name="Fitzgerald M."/>
            <person name="Haas B."/>
            <person name="Abouelleil A."/>
            <person name="Allen A.W."/>
            <person name="Alvarado L."/>
            <person name="Arachchi H.M."/>
            <person name="Berlin A.M."/>
            <person name="Chapman S.B."/>
            <person name="Gainer-Dewar J."/>
            <person name="Goldberg J."/>
            <person name="Griggs A."/>
            <person name="Gujja S."/>
            <person name="Hansen M."/>
            <person name="Howarth C."/>
            <person name="Imamovic A."/>
            <person name="Ireland A."/>
            <person name="Larimer J."/>
            <person name="McCowan C."/>
            <person name="Murphy C."/>
            <person name="Pearson M."/>
            <person name="Poon T.W."/>
            <person name="Priest M."/>
            <person name="Roberts A."/>
            <person name="Saif S."/>
            <person name="Shea T."/>
            <person name="Sisk P."/>
            <person name="Sykes S."/>
            <person name="Wortman J."/>
            <person name="Nusbaum C."/>
            <person name="Birren B."/>
        </authorList>
    </citation>
    <scope>NUCLEOTIDE SEQUENCE [LARGE SCALE GENOMIC DNA]</scope>
    <source>
        <strain evidence="11">ACB1</strain>
    </source>
</reference>
<proteinExistence type="inferred from homology"/>
<gene>
    <name evidence="10" type="primary">mscL</name>
    <name evidence="11" type="ORF">HMPREF9625_01690</name>
</gene>
<dbReference type="NCBIfam" id="TIGR00220">
    <property type="entry name" value="mscL"/>
    <property type="match status" value="1"/>
</dbReference>
<evidence type="ECO:0000256" key="7">
    <source>
        <dbReference type="ARBA" id="ARBA00023065"/>
    </source>
</evidence>
<evidence type="ECO:0000256" key="5">
    <source>
        <dbReference type="ARBA" id="ARBA00022692"/>
    </source>
</evidence>
<dbReference type="Proteomes" id="UP000018461">
    <property type="component" value="Unassembled WGS sequence"/>
</dbReference>
<dbReference type="SUPFAM" id="SSF81330">
    <property type="entry name" value="Gated mechanosensitive channel"/>
    <property type="match status" value="1"/>
</dbReference>
<keyword evidence="3 10" id="KW-0813">Transport</keyword>
<evidence type="ECO:0000313" key="11">
    <source>
        <dbReference type="EMBL" id="EHL09717.1"/>
    </source>
</evidence>
<reference evidence="11" key="1">
    <citation type="submission" date="2011-08" db="EMBL/GenBank/DDBJ databases">
        <authorList>
            <consortium name="The Broad Institute Genome Sequencing Platform"/>
            <person name="Earl A."/>
            <person name="Ward D."/>
            <person name="Feldgarden M."/>
            <person name="Gevers D."/>
            <person name="Sizova M."/>
            <person name="Hazen A."/>
            <person name="Epstein S."/>
            <person name="Young S.K."/>
            <person name="Zeng Q."/>
            <person name="Gargeya S."/>
            <person name="Fitzgerald M."/>
            <person name="Haas B."/>
            <person name="Abouelleil A."/>
            <person name="Alvarado L."/>
            <person name="Arachchi H.M."/>
            <person name="Berlin A."/>
            <person name="Brown A."/>
            <person name="Chapman S.B."/>
            <person name="Chen Z."/>
            <person name="Dunbar C."/>
            <person name="Freedman E."/>
            <person name="Gearin G."/>
            <person name="Gellesch M."/>
            <person name="Goldberg J."/>
            <person name="Griggs A."/>
            <person name="Gujja S."/>
            <person name="Heiman D."/>
            <person name="Howarth C."/>
            <person name="Larson L."/>
            <person name="Lui A."/>
            <person name="MacDonald P.J.P."/>
            <person name="Montmayeur A."/>
            <person name="Murphy C."/>
            <person name="Neiman D."/>
            <person name="Pearson M."/>
            <person name="Priest M."/>
            <person name="Roberts A."/>
            <person name="Saif S."/>
            <person name="Shea T."/>
            <person name="Shenoy N."/>
            <person name="Sisk P."/>
            <person name="Stolte C."/>
            <person name="Sykes S."/>
            <person name="Wortman J."/>
            <person name="Nusbaum C."/>
            <person name="Birren B."/>
        </authorList>
    </citation>
    <scope>NUCLEOTIDE SEQUENCE</scope>
    <source>
        <strain evidence="11">ACB1</strain>
    </source>
</reference>
<dbReference type="PANTHER" id="PTHR30266">
    <property type="entry name" value="MECHANOSENSITIVE CHANNEL MSCL"/>
    <property type="match status" value="1"/>
</dbReference>
<dbReference type="InterPro" id="IPR001185">
    <property type="entry name" value="MS_channel"/>
</dbReference>
<evidence type="ECO:0000256" key="3">
    <source>
        <dbReference type="ARBA" id="ARBA00022448"/>
    </source>
</evidence>
<keyword evidence="7 10" id="KW-0406">Ion transport</keyword>
<dbReference type="STRING" id="796943.HMPREF9625_01690"/>
<comment type="similarity">
    <text evidence="2 10">Belongs to the MscL family.</text>
</comment>
<dbReference type="InterPro" id="IPR036019">
    <property type="entry name" value="MscL_channel"/>
</dbReference>
<keyword evidence="5 10" id="KW-0812">Transmembrane</keyword>
<dbReference type="AlphaFoldDB" id="G9WQQ7"/>
<dbReference type="EMBL" id="AFZC02000002">
    <property type="protein sequence ID" value="EHL09717.1"/>
    <property type="molecule type" value="Genomic_DNA"/>
</dbReference>
<comment type="function">
    <text evidence="10">Channel that opens in response to stretch forces in the membrane lipid bilayer. May participate in the regulation of osmotic pressure changes within the cell.</text>
</comment>
<comment type="subunit">
    <text evidence="10">Homopentamer.</text>
</comment>
<comment type="caution">
    <text evidence="11">The sequence shown here is derived from an EMBL/GenBank/DDBJ whole genome shotgun (WGS) entry which is preliminary data.</text>
</comment>
<comment type="subcellular location">
    <subcellularLocation>
        <location evidence="1 10">Cell membrane</location>
        <topology evidence="1 10">Multi-pass membrane protein</topology>
    </subcellularLocation>
</comment>
<evidence type="ECO:0000256" key="8">
    <source>
        <dbReference type="ARBA" id="ARBA00023136"/>
    </source>
</evidence>
<keyword evidence="4 10" id="KW-1003">Cell membrane</keyword>
<dbReference type="RefSeq" id="WP_009535529.1">
    <property type="nucleotide sequence ID" value="NZ_KE148312.1"/>
</dbReference>
<dbReference type="Gene3D" id="1.10.1200.120">
    <property type="entry name" value="Large-conductance mechanosensitive channel, MscL, domain 1"/>
    <property type="match status" value="1"/>
</dbReference>
<keyword evidence="6 10" id="KW-1133">Transmembrane helix</keyword>
<dbReference type="GO" id="GO:0008381">
    <property type="term" value="F:mechanosensitive monoatomic ion channel activity"/>
    <property type="evidence" value="ECO:0007669"/>
    <property type="project" value="UniProtKB-UniRule"/>
</dbReference>
<dbReference type="InterPro" id="IPR037673">
    <property type="entry name" value="MSC/AndL"/>
</dbReference>
<evidence type="ECO:0000256" key="4">
    <source>
        <dbReference type="ARBA" id="ARBA00022475"/>
    </source>
</evidence>
<evidence type="ECO:0000256" key="6">
    <source>
        <dbReference type="ARBA" id="ARBA00022989"/>
    </source>
</evidence>
<dbReference type="PANTHER" id="PTHR30266:SF2">
    <property type="entry name" value="LARGE-CONDUCTANCE MECHANOSENSITIVE CHANNEL"/>
    <property type="match status" value="1"/>
</dbReference>
<dbReference type="PROSITE" id="PS01327">
    <property type="entry name" value="MSCL"/>
    <property type="match status" value="1"/>
</dbReference>
<sequence>MKGFLKEFKEFALKGNMIDLAVGMIIGAAFTALVNKLVSDLVMPLISLITGKIDFENMFIPLAGQTTKVYSEAVEQGAVLAYGSFITAVINFLIMALVVFIFVKQMNKMKKEVPAEPTDKECPYCKSMIPIEATRCPHCTSKLAGYAEAV</sequence>
<evidence type="ECO:0000256" key="10">
    <source>
        <dbReference type="HAMAP-Rule" id="MF_00115"/>
    </source>
</evidence>
<dbReference type="Pfam" id="PF01741">
    <property type="entry name" value="MscL"/>
    <property type="match status" value="1"/>
</dbReference>
<feature type="transmembrane region" description="Helical" evidence="10">
    <location>
        <begin position="20"/>
        <end position="38"/>
    </location>
</feature>
<accession>G9WQQ7</accession>
<keyword evidence="12" id="KW-1185">Reference proteome</keyword>
<feature type="transmembrane region" description="Helical" evidence="10">
    <location>
        <begin position="79"/>
        <end position="103"/>
    </location>
</feature>
<evidence type="ECO:0000313" key="12">
    <source>
        <dbReference type="Proteomes" id="UP000018461"/>
    </source>
</evidence>
<evidence type="ECO:0000256" key="1">
    <source>
        <dbReference type="ARBA" id="ARBA00004651"/>
    </source>
</evidence>
<dbReference type="InterPro" id="IPR019823">
    <property type="entry name" value="Mechanosensitive_channel_CS"/>
</dbReference>
<organism evidence="11 12">
    <name type="scientific">Oribacterium parvum ACB1</name>
    <dbReference type="NCBI Taxonomy" id="796943"/>
    <lineage>
        <taxon>Bacteria</taxon>
        <taxon>Bacillati</taxon>
        <taxon>Bacillota</taxon>
        <taxon>Clostridia</taxon>
        <taxon>Lachnospirales</taxon>
        <taxon>Lachnospiraceae</taxon>
        <taxon>Oribacterium</taxon>
    </lineage>
</organism>
<dbReference type="GO" id="GO:0005886">
    <property type="term" value="C:plasma membrane"/>
    <property type="evidence" value="ECO:0007669"/>
    <property type="project" value="UniProtKB-SubCell"/>
</dbReference>
<name>G9WQQ7_9FIRM</name>
<dbReference type="PRINTS" id="PR01264">
    <property type="entry name" value="MECHCHANNEL"/>
</dbReference>
<keyword evidence="9 10" id="KW-0407">Ion channel</keyword>
<dbReference type="PATRIC" id="fig|796943.3.peg.2162"/>
<evidence type="ECO:0000256" key="9">
    <source>
        <dbReference type="ARBA" id="ARBA00023303"/>
    </source>
</evidence>
<evidence type="ECO:0000256" key="2">
    <source>
        <dbReference type="ARBA" id="ARBA00007254"/>
    </source>
</evidence>
<dbReference type="NCBIfam" id="NF010557">
    <property type="entry name" value="PRK13952.1"/>
    <property type="match status" value="1"/>
</dbReference>
<protein>
    <recommendedName>
        <fullName evidence="10">Large-conductance mechanosensitive channel</fullName>
    </recommendedName>
</protein>
<dbReference type="HAMAP" id="MF_00115">
    <property type="entry name" value="MscL"/>
    <property type="match status" value="1"/>
</dbReference>
<keyword evidence="8 10" id="KW-0472">Membrane</keyword>
<dbReference type="HOGENOM" id="CLU_095787_2_3_9"/>